<feature type="compositionally biased region" description="Low complexity" evidence="1">
    <location>
        <begin position="201"/>
        <end position="210"/>
    </location>
</feature>
<feature type="compositionally biased region" description="Acidic residues" evidence="1">
    <location>
        <begin position="325"/>
        <end position="342"/>
    </location>
</feature>
<feature type="region of interest" description="Disordered" evidence="1">
    <location>
        <begin position="123"/>
        <end position="142"/>
    </location>
</feature>
<name>J4H4T3_9APHY</name>
<feature type="compositionally biased region" description="Basic and acidic residues" evidence="1">
    <location>
        <begin position="214"/>
        <end position="228"/>
    </location>
</feature>
<feature type="compositionally biased region" description="Acidic residues" evidence="1">
    <location>
        <begin position="366"/>
        <end position="380"/>
    </location>
</feature>
<proteinExistence type="predicted"/>
<dbReference type="STRING" id="599839.J4H4T3"/>
<dbReference type="RefSeq" id="XP_012184822.1">
    <property type="nucleotide sequence ID" value="XM_012329432.1"/>
</dbReference>
<feature type="compositionally biased region" description="Acidic residues" evidence="1">
    <location>
        <begin position="229"/>
        <end position="242"/>
    </location>
</feature>
<dbReference type="InParanoid" id="J4H4T3"/>
<reference evidence="2 3" key="1">
    <citation type="journal article" date="2012" name="Appl. Environ. Microbiol.">
        <title>Short-read sequencing for genomic analysis of the brown rot fungus Fibroporia radiculosa.</title>
        <authorList>
            <person name="Tang J.D."/>
            <person name="Perkins A.D."/>
            <person name="Sonstegard T.S."/>
            <person name="Schroeder S.G."/>
            <person name="Burgess S.C."/>
            <person name="Diehl S.V."/>
        </authorList>
    </citation>
    <scope>NUCLEOTIDE SEQUENCE [LARGE SCALE GENOMIC DNA]</scope>
    <source>
        <strain evidence="2 3">TFFH 294</strain>
    </source>
</reference>
<gene>
    <name evidence="2" type="ORF">FIBRA_07765</name>
</gene>
<evidence type="ECO:0000256" key="1">
    <source>
        <dbReference type="SAM" id="MobiDB-lite"/>
    </source>
</evidence>
<dbReference type="HOGENOM" id="CLU_049346_0_0_1"/>
<feature type="compositionally biased region" description="Basic and acidic residues" evidence="1">
    <location>
        <begin position="344"/>
        <end position="357"/>
    </location>
</feature>
<feature type="compositionally biased region" description="Basic and acidic residues" evidence="1">
    <location>
        <begin position="69"/>
        <end position="80"/>
    </location>
</feature>
<feature type="region of interest" description="Disordered" evidence="1">
    <location>
        <begin position="69"/>
        <end position="109"/>
    </location>
</feature>
<keyword evidence="3" id="KW-1185">Reference proteome</keyword>
<dbReference type="GeneID" id="24100450"/>
<feature type="region of interest" description="Disordered" evidence="1">
    <location>
        <begin position="193"/>
        <end position="262"/>
    </location>
</feature>
<dbReference type="EMBL" id="HE797195">
    <property type="protein sequence ID" value="CCM05539.1"/>
    <property type="molecule type" value="Genomic_DNA"/>
</dbReference>
<feature type="compositionally biased region" description="Basic and acidic residues" evidence="1">
    <location>
        <begin position="94"/>
        <end position="106"/>
    </location>
</feature>
<sequence>MSSRRYNTVHDHAALRLHPDGTRVKNADVNQISRRGKYSVRDVRGNWIAQDAGGLGRVKLRRSIAHLDHADDSHEGETHDLAGAGLTQGEDKEDTTRDGGDDTLRDRRAKKRRRFYSDWTFLETPGGSTSSTTPASAPAGQSSVIQDHVIHEELLKPPSDLLKYIHYFASAYYDAMGQLRDVTKDVQQRKMARKLARLQAGGEEQSQSEQNIETTHRRLNNDDVQHDTTDEESSSSEDESDTYDDHQSRNQSRLQRNDKPNMYKAFDGSALMTIGMLVQEHIRQLLQPSIPDKWEVDTAALEGAKALNGRANGRRRRKPKGLFGSDEDTAEDGDTSDEDNEGFENVHIEGIGRETRGVDLPQFEIPYEDNNSEDEDYTPD</sequence>
<organism evidence="2 3">
    <name type="scientific">Fibroporia radiculosa</name>
    <dbReference type="NCBI Taxonomy" id="599839"/>
    <lineage>
        <taxon>Eukaryota</taxon>
        <taxon>Fungi</taxon>
        <taxon>Dikarya</taxon>
        <taxon>Basidiomycota</taxon>
        <taxon>Agaricomycotina</taxon>
        <taxon>Agaricomycetes</taxon>
        <taxon>Polyporales</taxon>
        <taxon>Fibroporiaceae</taxon>
        <taxon>Fibroporia</taxon>
    </lineage>
</organism>
<feature type="region of interest" description="Disordered" evidence="1">
    <location>
        <begin position="310"/>
        <end position="380"/>
    </location>
</feature>
<evidence type="ECO:0000313" key="3">
    <source>
        <dbReference type="Proteomes" id="UP000006352"/>
    </source>
</evidence>
<protein>
    <submittedName>
        <fullName evidence="2">Uncharacterized protein</fullName>
    </submittedName>
</protein>
<evidence type="ECO:0000313" key="2">
    <source>
        <dbReference type="EMBL" id="CCM05539.1"/>
    </source>
</evidence>
<dbReference type="OrthoDB" id="2565191at2759"/>
<dbReference type="AlphaFoldDB" id="J4H4T3"/>
<feature type="compositionally biased region" description="Low complexity" evidence="1">
    <location>
        <begin position="124"/>
        <end position="142"/>
    </location>
</feature>
<dbReference type="Proteomes" id="UP000006352">
    <property type="component" value="Unassembled WGS sequence"/>
</dbReference>
<accession>J4H4T3</accession>